<reference evidence="2" key="2">
    <citation type="submission" date="2021-03" db="UniProtKB">
        <authorList>
            <consortium name="EnsemblPlants"/>
        </authorList>
    </citation>
    <scope>IDENTIFICATION</scope>
</reference>
<feature type="region of interest" description="Disordered" evidence="1">
    <location>
        <begin position="376"/>
        <end position="407"/>
    </location>
</feature>
<proteinExistence type="predicted"/>
<accession>A0A803MTE5</accession>
<sequence>MVAQGKGSLATQIYDKSQAFVNACEVVNTWEDHEVFSDEEGDGEYIPEYEGNEDEIYAVNKKRNTKDSMTKSGSMANFIKNTSEHLAKKQHTQLPGKINASKVSVSKLGSMAAFTKQMSEHLIEKQPENQLVEMDIAENDQCVEKNQCIEPFGNSLQKVVDRKNLNSMRKNQQRSEQNGNNQLGKHPSKSQQKQQQKAFCRPGSLSAFRELRKKQSGCVLPDSQMENPSTHEGEYDCLLTSINENEAIENEPQLRDQENVVMNRRVEIGHELQSQPVVESPEKVAKNSELAPLNYVNWKSLPTHDKIWDYVQEKYLVPEEGKKWVMEAVNYAWRIYKCVTKNDLKKKGNQSGYKIPKEILQSIQAELVQQLQEANPEINIKVPEHPNASNQRDATSDMSQANDHTGE</sequence>
<dbReference type="PANTHER" id="PTHR33144">
    <property type="entry name" value="OS10G0409366 PROTEIN-RELATED"/>
    <property type="match status" value="1"/>
</dbReference>
<keyword evidence="3" id="KW-1185">Reference proteome</keyword>
<evidence type="ECO:0000313" key="2">
    <source>
        <dbReference type="EnsemblPlants" id="AUR62034936-RA:cds"/>
    </source>
</evidence>
<dbReference type="Gramene" id="AUR62034936-RA">
    <property type="protein sequence ID" value="AUR62034936-RA:cds"/>
    <property type="gene ID" value="AUR62034936"/>
</dbReference>
<feature type="compositionally biased region" description="Polar residues" evidence="1">
    <location>
        <begin position="168"/>
        <end position="183"/>
    </location>
</feature>
<organism evidence="2 3">
    <name type="scientific">Chenopodium quinoa</name>
    <name type="common">Quinoa</name>
    <dbReference type="NCBI Taxonomy" id="63459"/>
    <lineage>
        <taxon>Eukaryota</taxon>
        <taxon>Viridiplantae</taxon>
        <taxon>Streptophyta</taxon>
        <taxon>Embryophyta</taxon>
        <taxon>Tracheophyta</taxon>
        <taxon>Spermatophyta</taxon>
        <taxon>Magnoliopsida</taxon>
        <taxon>eudicotyledons</taxon>
        <taxon>Gunneridae</taxon>
        <taxon>Pentapetalae</taxon>
        <taxon>Caryophyllales</taxon>
        <taxon>Chenopodiaceae</taxon>
        <taxon>Chenopodioideae</taxon>
        <taxon>Atripliceae</taxon>
        <taxon>Chenopodium</taxon>
    </lineage>
</organism>
<evidence type="ECO:0000313" key="3">
    <source>
        <dbReference type="Proteomes" id="UP000596660"/>
    </source>
</evidence>
<dbReference type="Proteomes" id="UP000596660">
    <property type="component" value="Unplaced"/>
</dbReference>
<name>A0A803MTE5_CHEQI</name>
<feature type="region of interest" description="Disordered" evidence="1">
    <location>
        <begin position="168"/>
        <end position="199"/>
    </location>
</feature>
<dbReference type="AlphaFoldDB" id="A0A803MTE5"/>
<dbReference type="EnsemblPlants" id="AUR62034936-RA">
    <property type="protein sequence ID" value="AUR62034936-RA:cds"/>
    <property type="gene ID" value="AUR62034936"/>
</dbReference>
<reference evidence="2" key="1">
    <citation type="journal article" date="2017" name="Nature">
        <title>The genome of Chenopodium quinoa.</title>
        <authorList>
            <person name="Jarvis D.E."/>
            <person name="Ho Y.S."/>
            <person name="Lightfoot D.J."/>
            <person name="Schmoeckel S.M."/>
            <person name="Li B."/>
            <person name="Borm T.J.A."/>
            <person name="Ohyanagi H."/>
            <person name="Mineta K."/>
            <person name="Michell C.T."/>
            <person name="Saber N."/>
            <person name="Kharbatia N.M."/>
            <person name="Rupper R.R."/>
            <person name="Sharp A.R."/>
            <person name="Dally N."/>
            <person name="Boughton B.A."/>
            <person name="Woo Y.H."/>
            <person name="Gao G."/>
            <person name="Schijlen E.G.W.M."/>
            <person name="Guo X."/>
            <person name="Momin A.A."/>
            <person name="Negrao S."/>
            <person name="Al-Babili S."/>
            <person name="Gehring C."/>
            <person name="Roessner U."/>
            <person name="Jung C."/>
            <person name="Murphy K."/>
            <person name="Arold S.T."/>
            <person name="Gojobori T."/>
            <person name="van der Linden C.G."/>
            <person name="van Loo E.N."/>
            <person name="Jellen E.N."/>
            <person name="Maughan P.J."/>
            <person name="Tester M."/>
        </authorList>
    </citation>
    <scope>NUCLEOTIDE SEQUENCE [LARGE SCALE GENOMIC DNA]</scope>
    <source>
        <strain evidence="2">cv. PI 614886</strain>
    </source>
</reference>
<feature type="compositionally biased region" description="Polar residues" evidence="1">
    <location>
        <begin position="387"/>
        <end position="407"/>
    </location>
</feature>
<evidence type="ECO:0000256" key="1">
    <source>
        <dbReference type="SAM" id="MobiDB-lite"/>
    </source>
</evidence>
<dbReference type="PANTHER" id="PTHR33144:SF35">
    <property type="entry name" value="TRANSPOSASE, PTTA_EN_SPM, PLANT-RELATED"/>
    <property type="match status" value="1"/>
</dbReference>
<protein>
    <submittedName>
        <fullName evidence="2">Uncharacterized protein</fullName>
    </submittedName>
</protein>